<dbReference type="NCBIfam" id="TIGR00559">
    <property type="entry name" value="pdxJ"/>
    <property type="match status" value="1"/>
</dbReference>
<feature type="region of interest" description="Disordered" evidence="6">
    <location>
        <begin position="1"/>
        <end position="43"/>
    </location>
</feature>
<dbReference type="InterPro" id="IPR004569">
    <property type="entry name" value="PyrdxlP_synth_PdxJ"/>
</dbReference>
<dbReference type="Pfam" id="PF03740">
    <property type="entry name" value="PdxJ"/>
    <property type="match status" value="1"/>
</dbReference>
<comment type="pathway">
    <text evidence="4">Cofactor biosynthesis; pyridoxine 5'-phosphate biosynthesis; pyridoxine 5'-phosphate from D-erythrose 4-phosphate: step 5/5.</text>
</comment>
<dbReference type="CDD" id="cd00003">
    <property type="entry name" value="PNPsynthase"/>
    <property type="match status" value="1"/>
</dbReference>
<feature type="binding site" evidence="4">
    <location>
        <position position="153"/>
    </location>
    <ligand>
        <name>1-deoxy-D-xylulose 5-phosphate</name>
        <dbReference type="ChEBI" id="CHEBI:57792"/>
    </ligand>
</feature>
<dbReference type="NCBIfam" id="NF003624">
    <property type="entry name" value="PRK05265.1-2"/>
    <property type="match status" value="1"/>
</dbReference>
<feature type="binding site" evidence="4">
    <location>
        <begin position="62"/>
        <end position="63"/>
    </location>
    <ligand>
        <name>1-deoxy-D-xylulose 5-phosphate</name>
        <dbReference type="ChEBI" id="CHEBI:57792"/>
    </ligand>
</feature>
<dbReference type="PANTHER" id="PTHR30456:SF0">
    <property type="entry name" value="PYRIDOXINE 5'-PHOSPHATE SYNTHASE"/>
    <property type="match status" value="1"/>
</dbReference>
<comment type="function">
    <text evidence="4">Catalyzes the complicated ring closure reaction between the two acyclic compounds 1-deoxy-D-xylulose-5-phosphate (DXP) and 3-amino-2-oxopropyl phosphate (1-amino-acetone-3-phosphate or AAP) to form pyridoxine 5'-phosphate (PNP) and inorganic phosphate.</text>
</comment>
<comment type="catalytic activity">
    <reaction evidence="4">
        <text>3-amino-2-oxopropyl phosphate + 1-deoxy-D-xylulose 5-phosphate = pyridoxine 5'-phosphate + phosphate + 2 H2O + H(+)</text>
        <dbReference type="Rhea" id="RHEA:15265"/>
        <dbReference type="ChEBI" id="CHEBI:15377"/>
        <dbReference type="ChEBI" id="CHEBI:15378"/>
        <dbReference type="ChEBI" id="CHEBI:43474"/>
        <dbReference type="ChEBI" id="CHEBI:57279"/>
        <dbReference type="ChEBI" id="CHEBI:57792"/>
        <dbReference type="ChEBI" id="CHEBI:58589"/>
        <dbReference type="EC" id="2.6.99.2"/>
    </reaction>
</comment>
<keyword evidence="1 4" id="KW-0963">Cytoplasm</keyword>
<comment type="subcellular location">
    <subcellularLocation>
        <location evidence="4">Cytoplasm</location>
    </subcellularLocation>
</comment>
<evidence type="ECO:0000313" key="7">
    <source>
        <dbReference type="EMBL" id="QKG69938.1"/>
    </source>
</evidence>
<evidence type="ECO:0000256" key="4">
    <source>
        <dbReference type="HAMAP-Rule" id="MF_00279"/>
    </source>
</evidence>
<feature type="binding site" evidence="4">
    <location>
        <position position="71"/>
    </location>
    <ligand>
        <name>3-amino-2-oxopropyl phosphate</name>
        <dbReference type="ChEBI" id="CHEBI:57279"/>
    </ligand>
</feature>
<dbReference type="EC" id="2.6.99.2" evidence="4 5"/>
<evidence type="ECO:0000256" key="2">
    <source>
        <dbReference type="ARBA" id="ARBA00022679"/>
    </source>
</evidence>
<feature type="active site" description="Proton donor" evidence="4">
    <location>
        <position position="247"/>
    </location>
</feature>
<dbReference type="EMBL" id="CP053921">
    <property type="protein sequence ID" value="QKG69938.1"/>
    <property type="molecule type" value="Genomic_DNA"/>
</dbReference>
<evidence type="ECO:0000256" key="6">
    <source>
        <dbReference type="SAM" id="MobiDB-lite"/>
    </source>
</evidence>
<dbReference type="Gene3D" id="3.20.20.70">
    <property type="entry name" value="Aldolase class I"/>
    <property type="match status" value="1"/>
</dbReference>
<keyword evidence="2 4" id="KW-0808">Transferase</keyword>
<dbReference type="InterPro" id="IPR013785">
    <property type="entry name" value="Aldolase_TIM"/>
</dbReference>
<dbReference type="HAMAP" id="MF_00279">
    <property type="entry name" value="PdxJ"/>
    <property type="match status" value="1"/>
</dbReference>
<protein>
    <recommendedName>
        <fullName evidence="4 5">Pyridoxine 5'-phosphate synthase</fullName>
        <shortName evidence="4">PNP synthase</shortName>
        <ecNumber evidence="4 5">2.6.99.2</ecNumber>
    </recommendedName>
</protein>
<proteinExistence type="inferred from homology"/>
<comment type="subunit">
    <text evidence="4">Homooctamer; tetramer of dimers.</text>
</comment>
<sequence length="297" mass="32746">MLAGRSFERRSRPWRPLLPADRNQLPQLRRGRSTTRTRCHPGDQAWEPQVLSTRLRLGVNIDHVATIRNARGGDHPDPVRAAEIVAAVGGDGITAHLREDRRHIRDADLQRIQAATDLPLNLEMAATEEMLAIALAHAPHAACIVPEKREERTTEGGLDAAGLHNQLAPIVTRLSDAGIRVSLFIEASERQLEAARQLGAPVVEFHTGEYAHAGLDGDVEREARELDRIARMSTLAREMGIEPHAGHGLTYDNVKPIAAIPELAELNIGHYLVGEAVFVGLETAVRRMRDLMDEARL</sequence>
<feature type="active site" description="Proton acceptor" evidence="4">
    <location>
        <position position="123"/>
    </location>
</feature>
<dbReference type="InterPro" id="IPR036130">
    <property type="entry name" value="Pyridoxine-5'_phos_synth"/>
</dbReference>
<dbReference type="NCBIfam" id="NF003627">
    <property type="entry name" value="PRK05265.1-5"/>
    <property type="match status" value="1"/>
</dbReference>
<organism evidence="7 8">
    <name type="scientific">Erythrobacter mangrovi</name>
    <dbReference type="NCBI Taxonomy" id="2739433"/>
    <lineage>
        <taxon>Bacteria</taxon>
        <taxon>Pseudomonadati</taxon>
        <taxon>Pseudomonadota</taxon>
        <taxon>Alphaproteobacteria</taxon>
        <taxon>Sphingomonadales</taxon>
        <taxon>Erythrobacteraceae</taxon>
        <taxon>Erythrobacter/Porphyrobacter group</taxon>
        <taxon>Erythrobacter</taxon>
    </lineage>
</organism>
<dbReference type="PANTHER" id="PTHR30456">
    <property type="entry name" value="PYRIDOXINE 5'-PHOSPHATE SYNTHASE"/>
    <property type="match status" value="1"/>
</dbReference>
<evidence type="ECO:0000256" key="1">
    <source>
        <dbReference type="ARBA" id="ARBA00022490"/>
    </source>
</evidence>
<dbReference type="GO" id="GO:0008615">
    <property type="term" value="P:pyridoxine biosynthetic process"/>
    <property type="evidence" value="ECO:0007669"/>
    <property type="project" value="UniProtKB-UniRule"/>
</dbReference>
<feature type="binding site" evidence="4">
    <location>
        <position position="103"/>
    </location>
    <ligand>
        <name>1-deoxy-D-xylulose 5-phosphate</name>
        <dbReference type="ChEBI" id="CHEBI:57792"/>
    </ligand>
</feature>
<dbReference type="NCBIfam" id="NF003625">
    <property type="entry name" value="PRK05265.1-3"/>
    <property type="match status" value="1"/>
</dbReference>
<feature type="compositionally biased region" description="Basic residues" evidence="6">
    <location>
        <begin position="29"/>
        <end position="39"/>
    </location>
</feature>
<dbReference type="AlphaFoldDB" id="A0A7D3XG11"/>
<accession>A0A7D3XG11</accession>
<reference evidence="7 8" key="1">
    <citation type="submission" date="2020-05" db="EMBL/GenBank/DDBJ databases">
        <title>Erythrobacter mangrovi sp. nov., isolated from rhizosphere soil of mangrove plant (Kandelia candel).</title>
        <authorList>
            <person name="Ye Y.H."/>
        </authorList>
    </citation>
    <scope>NUCLEOTIDE SEQUENCE [LARGE SCALE GENOMIC DNA]</scope>
    <source>
        <strain evidence="7 8">EB310</strain>
    </source>
</reference>
<gene>
    <name evidence="4" type="primary">pdxJ</name>
    <name evidence="7" type="ORF">HQR01_00310</name>
</gene>
<feature type="binding site" evidence="4">
    <location>
        <begin position="269"/>
        <end position="270"/>
    </location>
    <ligand>
        <name>3-amino-2-oxopropyl phosphate</name>
        <dbReference type="ChEBI" id="CHEBI:57279"/>
    </ligand>
</feature>
<dbReference type="KEGG" id="emv:HQR01_00310"/>
<evidence type="ECO:0000256" key="5">
    <source>
        <dbReference type="NCBIfam" id="TIGR00559"/>
    </source>
</evidence>
<feature type="binding site" evidence="4">
    <location>
        <position position="60"/>
    </location>
    <ligand>
        <name>3-amino-2-oxopropyl phosphate</name>
        <dbReference type="ChEBI" id="CHEBI:57279"/>
    </ligand>
</feature>
<dbReference type="GO" id="GO:0033856">
    <property type="term" value="F:pyridoxine 5'-phosphate synthase activity"/>
    <property type="evidence" value="ECO:0007669"/>
    <property type="project" value="UniProtKB-UniRule"/>
</dbReference>
<dbReference type="GO" id="GO:0005829">
    <property type="term" value="C:cytosol"/>
    <property type="evidence" value="ECO:0007669"/>
    <property type="project" value="TreeGrafter"/>
</dbReference>
<feature type="binding site" evidence="4">
    <location>
        <position position="98"/>
    </location>
    <ligand>
        <name>1-deoxy-D-xylulose 5-phosphate</name>
        <dbReference type="ChEBI" id="CHEBI:57792"/>
    </ligand>
</feature>
<keyword evidence="8" id="KW-1185">Reference proteome</keyword>
<dbReference type="SUPFAM" id="SSF63892">
    <property type="entry name" value="Pyridoxine 5'-phosphate synthase"/>
    <property type="match status" value="1"/>
</dbReference>
<evidence type="ECO:0000313" key="8">
    <source>
        <dbReference type="Proteomes" id="UP000504693"/>
    </source>
</evidence>
<feature type="active site" description="Proton acceptor" evidence="4">
    <location>
        <position position="96"/>
    </location>
</feature>
<keyword evidence="3 4" id="KW-0664">Pyridoxine biosynthesis</keyword>
<comment type="similarity">
    <text evidence="4">Belongs to the PNP synthase family.</text>
</comment>
<feature type="binding site" evidence="4">
    <location>
        <position position="248"/>
    </location>
    <ligand>
        <name>3-amino-2-oxopropyl phosphate</name>
        <dbReference type="ChEBI" id="CHEBI:57279"/>
    </ligand>
</feature>
<dbReference type="UniPathway" id="UPA00244">
    <property type="reaction ID" value="UER00313"/>
</dbReference>
<feature type="compositionally biased region" description="Basic and acidic residues" evidence="6">
    <location>
        <begin position="1"/>
        <end position="11"/>
    </location>
</feature>
<evidence type="ECO:0000256" key="3">
    <source>
        <dbReference type="ARBA" id="ARBA00023096"/>
    </source>
</evidence>
<dbReference type="Proteomes" id="UP000504693">
    <property type="component" value="Chromosome"/>
</dbReference>
<name>A0A7D3XG11_9SPHN</name>
<feature type="site" description="Transition state stabilizer" evidence="4">
    <location>
        <position position="204"/>
    </location>
</feature>